<feature type="region of interest" description="Disordered" evidence="1">
    <location>
        <begin position="82"/>
        <end position="109"/>
    </location>
</feature>
<organism evidence="3 4">
    <name type="scientific">Malassezia furfur</name>
    <name type="common">Pityriasis versicolor infection agent</name>
    <name type="synonym">Pityrosporum furfur</name>
    <dbReference type="NCBI Taxonomy" id="55194"/>
    <lineage>
        <taxon>Eukaryota</taxon>
        <taxon>Fungi</taxon>
        <taxon>Dikarya</taxon>
        <taxon>Basidiomycota</taxon>
        <taxon>Ustilaginomycotina</taxon>
        <taxon>Malasseziomycetes</taxon>
        <taxon>Malasseziales</taxon>
        <taxon>Malasseziaceae</taxon>
        <taxon>Malassezia</taxon>
    </lineage>
</organism>
<sequence length="469" mass="53228">MLRCSAASAERWRRAAWPPASARGTQSASAKLFRDAEAEEDAEQRARARLRRAQRASEPVWTGDERIEDTVLRMLEHKYKPMRRGEDGRAAEKKRLERVPRPTVRPRTAQDEVGANGVVIRRTGDNPWDLFYSAQPKKESRVYRGRTDIDLKPPGSEMKQQLDKMGMSAQHLPRDDPKAMGKIRDTLRSSAVRDRIKTAVDKSIRYPDRKRPAAAAADDDDDGDHKPLLGVVSTAKGMAGIAEMKIEEALRKGTFQNNSLRGKPIPYDYNEGNAHLGREEFLLNRMVQRQNAAPPFVEMNMDMKSEERALRQRIQAAWICRALIRLEQSGAYQRMEPVAVVWEEDEAKPSELPAYSFDVSTDGQRATVAWARDFRDGRWVQEQAAYHAAAVQQLNQVIRRYNHIAPYFARRLLYTKESFVQDALDRAFPLLVEAASARLRGMRATGQAAAPAAERPRASWWAWIRGGPA</sequence>
<feature type="domain" description="DnaJ homologue subfamily C member 28 conserved" evidence="2">
    <location>
        <begin position="241"/>
        <end position="311"/>
    </location>
</feature>
<evidence type="ECO:0000313" key="4">
    <source>
        <dbReference type="Proteomes" id="UP000818624"/>
    </source>
</evidence>
<proteinExistence type="predicted"/>
<feature type="region of interest" description="Disordered" evidence="1">
    <location>
        <begin position="1"/>
        <end position="61"/>
    </location>
</feature>
<dbReference type="Pfam" id="PF09350">
    <property type="entry name" value="DJC28_CD"/>
    <property type="match status" value="1"/>
</dbReference>
<dbReference type="Proteomes" id="UP000818624">
    <property type="component" value="Chromosome 3"/>
</dbReference>
<feature type="region of interest" description="Disordered" evidence="1">
    <location>
        <begin position="203"/>
        <end position="225"/>
    </location>
</feature>
<evidence type="ECO:0000313" key="3">
    <source>
        <dbReference type="EMBL" id="WFD48603.1"/>
    </source>
</evidence>
<gene>
    <name evidence="3" type="ORF">GLX27_003273</name>
</gene>
<keyword evidence="4" id="KW-1185">Reference proteome</keyword>
<dbReference type="EMBL" id="CP046236">
    <property type="protein sequence ID" value="WFD48603.1"/>
    <property type="molecule type" value="Genomic_DNA"/>
</dbReference>
<reference evidence="3 4" key="1">
    <citation type="journal article" date="2020" name="Elife">
        <title>Loss of centromere function drives karyotype evolution in closely related Malassezia species.</title>
        <authorList>
            <person name="Sankaranarayanan S.R."/>
            <person name="Ianiri G."/>
            <person name="Coelho M.A."/>
            <person name="Reza M.H."/>
            <person name="Thimmappa B.C."/>
            <person name="Ganguly P."/>
            <person name="Vadnala R.N."/>
            <person name="Sun S."/>
            <person name="Siddharthan R."/>
            <person name="Tellgren-Roth C."/>
            <person name="Dawson T.L."/>
            <person name="Heitman J."/>
            <person name="Sanyal K."/>
        </authorList>
    </citation>
    <scope>NUCLEOTIDE SEQUENCE [LARGE SCALE GENOMIC DNA]</scope>
    <source>
        <strain evidence="3">CBS14141</strain>
    </source>
</reference>
<feature type="compositionally biased region" description="Low complexity" evidence="1">
    <location>
        <begin position="1"/>
        <end position="23"/>
    </location>
</feature>
<dbReference type="InterPro" id="IPR018961">
    <property type="entry name" value="DnaJ_homolog_subfam-C_membr-28"/>
</dbReference>
<dbReference type="PANTHER" id="PTHR39394:SF1">
    <property type="entry name" value="DNAJ HOMOLOGUE SUBFAMILY C MEMBER 28 CONSERVED DOMAIN-CONTAINING PROTEIN"/>
    <property type="match status" value="1"/>
</dbReference>
<feature type="compositionally biased region" description="Basic and acidic residues" evidence="1">
    <location>
        <begin position="82"/>
        <end position="100"/>
    </location>
</feature>
<accession>A0ABY8EWJ3</accession>
<evidence type="ECO:0000259" key="2">
    <source>
        <dbReference type="Pfam" id="PF09350"/>
    </source>
</evidence>
<evidence type="ECO:0000256" key="1">
    <source>
        <dbReference type="SAM" id="MobiDB-lite"/>
    </source>
</evidence>
<name>A0ABY8EWJ3_MALFU</name>
<dbReference type="PANTHER" id="PTHR39394">
    <property type="entry name" value="YALI0E31793P"/>
    <property type="match status" value="1"/>
</dbReference>
<protein>
    <recommendedName>
        <fullName evidence="2">DnaJ homologue subfamily C member 28 conserved domain-containing protein</fullName>
    </recommendedName>
</protein>